<gene>
    <name evidence="3" type="ORF">DXA53_04750</name>
</gene>
<sequence length="394" mass="46374">MKILFLTYYFEPDLCAGSFRNTSLFKELLNQLTDNDFIHVITTQPHRYKSFQAEGKEIETGTNFRIDRIKIPLHKSGFSEQIKSFYVFYRKTLELVKKQDYDLVYASSSRLFTAFLGRRIAAHKSLPLYLDIRDIFVDTMKDLFKNKKYFQYPFEVFFKRIEHYTFSKAKHINLVSEGFRNYFGKYRFPSYSYYTNGIDDLFLNRFWEGKINENRERKVVLYAGNIGQGQGLEKIIPQAAQLLADTFVFKIVGDGGTKALLKSELQEFGVTNVELCDPVSRDKLMEYYQEADYLFLHLNDYDAFKKVLPSKIFEYAVFNKPIIAGVSGYAQQFIRENVEDCILFHPTDVRAMVEQLKVYKQHDIDRSDFVQKFSRRNIMRKMAEDIIQIGKNNG</sequence>
<dbReference type="CDD" id="cd03794">
    <property type="entry name" value="GT4_WbuB-like"/>
    <property type="match status" value="1"/>
</dbReference>
<evidence type="ECO:0000313" key="3">
    <source>
        <dbReference type="EMBL" id="RGY08353.1"/>
    </source>
</evidence>
<dbReference type="AlphaFoldDB" id="A0A413IEF9"/>
<dbReference type="GO" id="GO:0009103">
    <property type="term" value="P:lipopolysaccharide biosynthetic process"/>
    <property type="evidence" value="ECO:0007669"/>
    <property type="project" value="TreeGrafter"/>
</dbReference>
<evidence type="ECO:0000259" key="2">
    <source>
        <dbReference type="Pfam" id="PF00534"/>
    </source>
</evidence>
<name>A0A413IEF9_9BACT</name>
<feature type="domain" description="Glycosyl transferase family 1" evidence="2">
    <location>
        <begin position="207"/>
        <end position="370"/>
    </location>
</feature>
<comment type="caution">
    <text evidence="3">The sequence shown here is derived from an EMBL/GenBank/DDBJ whole genome shotgun (WGS) entry which is preliminary data.</text>
</comment>
<dbReference type="PANTHER" id="PTHR46401">
    <property type="entry name" value="GLYCOSYLTRANSFERASE WBBK-RELATED"/>
    <property type="match status" value="1"/>
</dbReference>
<dbReference type="Gene3D" id="3.40.50.2000">
    <property type="entry name" value="Glycogen Phosphorylase B"/>
    <property type="match status" value="2"/>
</dbReference>
<reference evidence="3 4" key="1">
    <citation type="submission" date="2018-08" db="EMBL/GenBank/DDBJ databases">
        <title>A genome reference for cultivated species of the human gut microbiota.</title>
        <authorList>
            <person name="Zou Y."/>
            <person name="Xue W."/>
            <person name="Luo G."/>
        </authorList>
    </citation>
    <scope>NUCLEOTIDE SEQUENCE [LARGE SCALE GENOMIC DNA]</scope>
    <source>
        <strain evidence="3 4">OF03-11</strain>
    </source>
</reference>
<dbReference type="EMBL" id="QSCO01000005">
    <property type="protein sequence ID" value="RGY08353.1"/>
    <property type="molecule type" value="Genomic_DNA"/>
</dbReference>
<accession>A0A413IEF9</accession>
<evidence type="ECO:0000313" key="4">
    <source>
        <dbReference type="Proteomes" id="UP000284434"/>
    </source>
</evidence>
<organism evidence="3 4">
    <name type="scientific">Odoribacter splanchnicus</name>
    <dbReference type="NCBI Taxonomy" id="28118"/>
    <lineage>
        <taxon>Bacteria</taxon>
        <taxon>Pseudomonadati</taxon>
        <taxon>Bacteroidota</taxon>
        <taxon>Bacteroidia</taxon>
        <taxon>Bacteroidales</taxon>
        <taxon>Odoribacteraceae</taxon>
        <taxon>Odoribacter</taxon>
    </lineage>
</organism>
<dbReference type="InterPro" id="IPR001296">
    <property type="entry name" value="Glyco_trans_1"/>
</dbReference>
<proteinExistence type="predicted"/>
<dbReference type="Proteomes" id="UP000284434">
    <property type="component" value="Unassembled WGS sequence"/>
</dbReference>
<dbReference type="GO" id="GO:0016757">
    <property type="term" value="F:glycosyltransferase activity"/>
    <property type="evidence" value="ECO:0007669"/>
    <property type="project" value="InterPro"/>
</dbReference>
<protein>
    <submittedName>
        <fullName evidence="3">Glycosyltransferase WbuB</fullName>
    </submittedName>
</protein>
<dbReference type="Pfam" id="PF00534">
    <property type="entry name" value="Glycos_transf_1"/>
    <property type="match status" value="1"/>
</dbReference>
<dbReference type="PANTHER" id="PTHR46401:SF2">
    <property type="entry name" value="GLYCOSYLTRANSFERASE WBBK-RELATED"/>
    <property type="match status" value="1"/>
</dbReference>
<evidence type="ECO:0000256" key="1">
    <source>
        <dbReference type="ARBA" id="ARBA00022679"/>
    </source>
</evidence>
<keyword evidence="1 3" id="KW-0808">Transferase</keyword>
<dbReference type="SUPFAM" id="SSF53756">
    <property type="entry name" value="UDP-Glycosyltransferase/glycogen phosphorylase"/>
    <property type="match status" value="1"/>
</dbReference>